<protein>
    <recommendedName>
        <fullName evidence="1">Metallophosphoesterase TT1561-like domain-containing protein</fullName>
    </recommendedName>
</protein>
<dbReference type="STRING" id="1121455.SAMN02745728_01162"/>
<evidence type="ECO:0000259" key="1">
    <source>
        <dbReference type="Pfam" id="PF14582"/>
    </source>
</evidence>
<dbReference type="SUPFAM" id="SSF56300">
    <property type="entry name" value="Metallo-dependent phosphatases"/>
    <property type="match status" value="1"/>
</dbReference>
<dbReference type="AlphaFoldDB" id="A0A1M7SQY9"/>
<dbReference type="PANTHER" id="PTHR37523:SF1">
    <property type="entry name" value="CALCINEURIN-LIKE PHOSPHOESTERASE DOMAIN-CONTAINING PROTEIN"/>
    <property type="match status" value="1"/>
</dbReference>
<evidence type="ECO:0000313" key="3">
    <source>
        <dbReference type="Proteomes" id="UP000186469"/>
    </source>
</evidence>
<dbReference type="OrthoDB" id="332939at2"/>
<dbReference type="InterPro" id="IPR029052">
    <property type="entry name" value="Metallo-depent_PP-like"/>
</dbReference>
<proteinExistence type="predicted"/>
<dbReference type="Gene3D" id="3.60.21.10">
    <property type="match status" value="1"/>
</dbReference>
<dbReference type="EMBL" id="FRDI01000004">
    <property type="protein sequence ID" value="SHN60826.1"/>
    <property type="molecule type" value="Genomic_DNA"/>
</dbReference>
<accession>A0A1M7SQY9</accession>
<sequence length="253" mass="27911">MENTTQKLSECTTEKNSSSPFWIVIGDIHDDIARIGEIPGIKEAEAVIVSGDLTVCGGIKQAAKVIDAIAEYNNNILAQIGNMDRGEVTTWLEEKKRNIHRKSVKLTPKISLMGLGCSSFTPFGTPSEFPDSRLAEWLEETEHNAKGYQQLILISHMPPIDTVCDKIQDNIHVGSNAVKEFIQEYQPALCICGHIHESSGVDRIGKTLIINPGAFASGGYVVFSIKNQEISAELCYLKYQQDFSLPVSTKIKE</sequence>
<organism evidence="2 3">
    <name type="scientific">Desulfovibrio litoralis DSM 11393</name>
    <dbReference type="NCBI Taxonomy" id="1121455"/>
    <lineage>
        <taxon>Bacteria</taxon>
        <taxon>Pseudomonadati</taxon>
        <taxon>Thermodesulfobacteriota</taxon>
        <taxon>Desulfovibrionia</taxon>
        <taxon>Desulfovibrionales</taxon>
        <taxon>Desulfovibrionaceae</taxon>
        <taxon>Desulfovibrio</taxon>
    </lineage>
</organism>
<keyword evidence="3" id="KW-1185">Reference proteome</keyword>
<feature type="domain" description="Metallophosphoesterase TT1561-like" evidence="1">
    <location>
        <begin position="141"/>
        <end position="232"/>
    </location>
</feature>
<dbReference type="Proteomes" id="UP000186469">
    <property type="component" value="Unassembled WGS sequence"/>
</dbReference>
<dbReference type="Pfam" id="PF14582">
    <property type="entry name" value="Metallophos_3"/>
    <property type="match status" value="1"/>
</dbReference>
<reference evidence="2 3" key="1">
    <citation type="submission" date="2016-12" db="EMBL/GenBank/DDBJ databases">
        <authorList>
            <person name="Song W.-J."/>
            <person name="Kurnit D.M."/>
        </authorList>
    </citation>
    <scope>NUCLEOTIDE SEQUENCE [LARGE SCALE GENOMIC DNA]</scope>
    <source>
        <strain evidence="2 3">DSM 11393</strain>
    </source>
</reference>
<dbReference type="RefSeq" id="WP_072696847.1">
    <property type="nucleotide sequence ID" value="NZ_FRDI01000004.1"/>
</dbReference>
<name>A0A1M7SQY9_9BACT</name>
<gene>
    <name evidence="2" type="ORF">SAMN02745728_01162</name>
</gene>
<dbReference type="InterPro" id="IPR029461">
    <property type="entry name" value="TT1561-like"/>
</dbReference>
<dbReference type="PANTHER" id="PTHR37523">
    <property type="entry name" value="METALLOPHOSPHOESTERASE"/>
    <property type="match status" value="1"/>
</dbReference>
<evidence type="ECO:0000313" key="2">
    <source>
        <dbReference type="EMBL" id="SHN60826.1"/>
    </source>
</evidence>